<sequence>MTERKKTGADKLEQNTKVEVAQTDVVEANTQPITCGLIMPIAANEVGSVEHWLHVRKIITDALIGTDFKVKMVSDSNEVNVIQNNIVTNIYSNDIVICDVSSRNPNVMFELGMRLTFDKPVVIIKDKDTPYSFDVGNIQHLEYPRSLNYVEIQHFQQALKEKTLSTLAASKAQGYSPFLSHYKIQHVSKVETEVVGRDDYLMSAINEIKSMIERKESNRGGVWSDIENFDTAAVIKSLQRKSYARDETLNKIASNTMAKVSPGVSGTGRDRTLLMKFEQADRL</sequence>
<evidence type="ECO:0008006" key="3">
    <source>
        <dbReference type="Google" id="ProtNLM"/>
    </source>
</evidence>
<keyword evidence="2" id="KW-1185">Reference proteome</keyword>
<name>A0ABZ0F6D7_9GAMM</name>
<proteinExistence type="predicted"/>
<evidence type="ECO:0000313" key="2">
    <source>
        <dbReference type="Proteomes" id="UP001302667"/>
    </source>
</evidence>
<accession>A0ABZ0F6D7</accession>
<organism evidence="1 2">
    <name type="scientific">Aeromonas allosaccharophila</name>
    <dbReference type="NCBI Taxonomy" id="656"/>
    <lineage>
        <taxon>Bacteria</taxon>
        <taxon>Pseudomonadati</taxon>
        <taxon>Pseudomonadota</taxon>
        <taxon>Gammaproteobacteria</taxon>
        <taxon>Aeromonadales</taxon>
        <taxon>Aeromonadaceae</taxon>
        <taxon>Aeromonas</taxon>
    </lineage>
</organism>
<gene>
    <name evidence="1" type="ORF">RY972_13465</name>
</gene>
<reference evidence="1 2" key="1">
    <citation type="submission" date="2023-10" db="EMBL/GenBank/DDBJ databases">
        <title>Genome analysis of psychrotrophic aerobic bacterium Aeromonas allosaccharophila BIM B-1809 isolated from infected fish.</title>
        <authorList>
            <person name="Leanovich S.I."/>
            <person name="Sidarenka A.V."/>
            <person name="Akhremchuk A.E."/>
            <person name="Sikolenko M.A."/>
            <person name="Valentovich L.N."/>
        </authorList>
    </citation>
    <scope>NUCLEOTIDE SEQUENCE [LARGE SCALE GENOMIC DNA]</scope>
    <source>
        <strain evidence="1 2">BIM B-1809</strain>
    </source>
</reference>
<protein>
    <recommendedName>
        <fullName evidence="3">RNA helicase</fullName>
    </recommendedName>
</protein>
<dbReference type="RefSeq" id="WP_317102256.1">
    <property type="nucleotide sequence ID" value="NZ_CP136584.1"/>
</dbReference>
<dbReference type="EMBL" id="CP136584">
    <property type="protein sequence ID" value="WOE65077.1"/>
    <property type="molecule type" value="Genomic_DNA"/>
</dbReference>
<dbReference type="Proteomes" id="UP001302667">
    <property type="component" value="Chromosome"/>
</dbReference>
<evidence type="ECO:0000313" key="1">
    <source>
        <dbReference type="EMBL" id="WOE65077.1"/>
    </source>
</evidence>